<dbReference type="GO" id="GO:0009117">
    <property type="term" value="P:nucleotide metabolic process"/>
    <property type="evidence" value="ECO:0007669"/>
    <property type="project" value="UniProtKB-KW"/>
</dbReference>
<evidence type="ECO:0000313" key="5">
    <source>
        <dbReference type="EMBL" id="WND04044.1"/>
    </source>
</evidence>
<evidence type="ECO:0000256" key="1">
    <source>
        <dbReference type="ARBA" id="ARBA00001968"/>
    </source>
</evidence>
<name>A0AA52HAK0_9PROT</name>
<dbReference type="GO" id="GO:0047429">
    <property type="term" value="F:nucleoside triphosphate diphosphatase activity"/>
    <property type="evidence" value="ECO:0007669"/>
    <property type="project" value="UniProtKB-EC"/>
</dbReference>
<dbReference type="EMBL" id="CP123872">
    <property type="protein sequence ID" value="WND04044.1"/>
    <property type="molecule type" value="Genomic_DNA"/>
</dbReference>
<comment type="similarity">
    <text evidence="4">Belongs to the Maf family. YhdE subfamily.</text>
</comment>
<comment type="function">
    <text evidence="4">Nucleoside triphosphate pyrophosphatase that hydrolyzes dTTP and UTP. May have a dual role in cell division arrest and in preventing the incorporation of modified nucleotides into cellular nucleic acids.</text>
</comment>
<protein>
    <recommendedName>
        <fullName evidence="4">dTTP/UTP pyrophosphatase</fullName>
        <shortName evidence="4">dTTPase/UTPase</shortName>
        <ecNumber evidence="4">3.6.1.9</ecNumber>
    </recommendedName>
    <alternativeName>
        <fullName evidence="4">Nucleoside triphosphate pyrophosphatase</fullName>
    </alternativeName>
    <alternativeName>
        <fullName evidence="4">Nucleotide pyrophosphatase</fullName>
        <shortName evidence="4">Nucleotide PPase</shortName>
    </alternativeName>
</protein>
<comment type="catalytic activity">
    <reaction evidence="4">
        <text>UTP + H2O = UMP + diphosphate + H(+)</text>
        <dbReference type="Rhea" id="RHEA:29395"/>
        <dbReference type="ChEBI" id="CHEBI:15377"/>
        <dbReference type="ChEBI" id="CHEBI:15378"/>
        <dbReference type="ChEBI" id="CHEBI:33019"/>
        <dbReference type="ChEBI" id="CHEBI:46398"/>
        <dbReference type="ChEBI" id="CHEBI:57865"/>
        <dbReference type="EC" id="3.6.1.9"/>
    </reaction>
</comment>
<keyword evidence="6" id="KW-1185">Reference proteome</keyword>
<comment type="cofactor">
    <cofactor evidence="1 4">
        <name>a divalent metal cation</name>
        <dbReference type="ChEBI" id="CHEBI:60240"/>
    </cofactor>
</comment>
<evidence type="ECO:0000256" key="4">
    <source>
        <dbReference type="HAMAP-Rule" id="MF_00528"/>
    </source>
</evidence>
<keyword evidence="3 4" id="KW-0546">Nucleotide metabolism</keyword>
<dbReference type="Proteomes" id="UP001268683">
    <property type="component" value="Chromosome"/>
</dbReference>
<feature type="site" description="Important for substrate specificity" evidence="4">
    <location>
        <position position="72"/>
    </location>
</feature>
<dbReference type="KEGG" id="tmk:QGN29_06605"/>
<dbReference type="InterPro" id="IPR003697">
    <property type="entry name" value="Maf-like"/>
</dbReference>
<dbReference type="GO" id="GO:0005737">
    <property type="term" value="C:cytoplasm"/>
    <property type="evidence" value="ECO:0007669"/>
    <property type="project" value="UniProtKB-SubCell"/>
</dbReference>
<comment type="subcellular location">
    <subcellularLocation>
        <location evidence="4">Cytoplasm</location>
    </subcellularLocation>
</comment>
<feature type="active site" description="Proton acceptor" evidence="4">
    <location>
        <position position="71"/>
    </location>
</feature>
<dbReference type="PANTHER" id="PTHR43213:SF5">
    <property type="entry name" value="BIFUNCTIONAL DTTP_UTP PYROPHOSPHATASE_METHYLTRANSFERASE PROTEIN-RELATED"/>
    <property type="match status" value="1"/>
</dbReference>
<reference evidence="5" key="1">
    <citation type="submission" date="2023-04" db="EMBL/GenBank/DDBJ databases">
        <title>Complete genome sequence of Temperatibacter marinus.</title>
        <authorList>
            <person name="Rong J.-C."/>
            <person name="Yi M.-L."/>
            <person name="Zhao Q."/>
        </authorList>
    </citation>
    <scope>NUCLEOTIDE SEQUENCE</scope>
    <source>
        <strain evidence="5">NBRC 110045</strain>
    </source>
</reference>
<dbReference type="InterPro" id="IPR029001">
    <property type="entry name" value="ITPase-like_fam"/>
</dbReference>
<feature type="site" description="Important for substrate specificity" evidence="4">
    <location>
        <position position="155"/>
    </location>
</feature>
<sequence length="192" mass="20832">MSAPLVLASASPRRKDLLAQIGIYPDIIDPADIDETEKAGELPRLYAARMAREKAEAVLPQHSDAYILAADTVVAQGRRILPKAEDARTAKMCLEIMSGRSHKVLTSLSLITPSKQQITKTVVTSVAFKRLSVSEMNRYVESGEWDGKAGGYGIQGSAEAFVRQIKGSYSAVVGLPLFETRNLLVGTGYIHD</sequence>
<dbReference type="SUPFAM" id="SSF52972">
    <property type="entry name" value="ITPase-like"/>
    <property type="match status" value="1"/>
</dbReference>
<dbReference type="PIRSF" id="PIRSF006305">
    <property type="entry name" value="Maf"/>
    <property type="match status" value="1"/>
</dbReference>
<accession>A0AA52HAK0</accession>
<dbReference type="PANTHER" id="PTHR43213">
    <property type="entry name" value="BIFUNCTIONAL DTTP/UTP PYROPHOSPHATASE/METHYLTRANSFERASE PROTEIN-RELATED"/>
    <property type="match status" value="1"/>
</dbReference>
<gene>
    <name evidence="5" type="ORF">QGN29_06605</name>
</gene>
<dbReference type="EC" id="3.6.1.9" evidence="4"/>
<dbReference type="Pfam" id="PF02545">
    <property type="entry name" value="Maf"/>
    <property type="match status" value="1"/>
</dbReference>
<comment type="catalytic activity">
    <reaction evidence="4">
        <text>dTTP + H2O = dTMP + diphosphate + H(+)</text>
        <dbReference type="Rhea" id="RHEA:28534"/>
        <dbReference type="ChEBI" id="CHEBI:15377"/>
        <dbReference type="ChEBI" id="CHEBI:15378"/>
        <dbReference type="ChEBI" id="CHEBI:33019"/>
        <dbReference type="ChEBI" id="CHEBI:37568"/>
        <dbReference type="ChEBI" id="CHEBI:63528"/>
        <dbReference type="EC" id="3.6.1.9"/>
    </reaction>
</comment>
<dbReference type="CDD" id="cd00555">
    <property type="entry name" value="Maf"/>
    <property type="match status" value="1"/>
</dbReference>
<keyword evidence="4" id="KW-0963">Cytoplasm</keyword>
<keyword evidence="2 4" id="KW-0378">Hydrolase</keyword>
<proteinExistence type="inferred from homology"/>
<evidence type="ECO:0000256" key="3">
    <source>
        <dbReference type="ARBA" id="ARBA00023080"/>
    </source>
</evidence>
<feature type="site" description="Important for substrate specificity" evidence="4">
    <location>
        <position position="13"/>
    </location>
</feature>
<dbReference type="Gene3D" id="3.90.950.10">
    <property type="match status" value="1"/>
</dbReference>
<dbReference type="NCBIfam" id="TIGR00172">
    <property type="entry name" value="maf"/>
    <property type="match status" value="1"/>
</dbReference>
<comment type="caution">
    <text evidence="4">Lacks conserved residue(s) required for the propagation of feature annotation.</text>
</comment>
<dbReference type="AlphaFoldDB" id="A0AA52HAK0"/>
<organism evidence="5 6">
    <name type="scientific">Temperatibacter marinus</name>
    <dbReference type="NCBI Taxonomy" id="1456591"/>
    <lineage>
        <taxon>Bacteria</taxon>
        <taxon>Pseudomonadati</taxon>
        <taxon>Pseudomonadota</taxon>
        <taxon>Alphaproteobacteria</taxon>
        <taxon>Kordiimonadales</taxon>
        <taxon>Temperatibacteraceae</taxon>
        <taxon>Temperatibacter</taxon>
    </lineage>
</organism>
<evidence type="ECO:0000313" key="6">
    <source>
        <dbReference type="Proteomes" id="UP001268683"/>
    </source>
</evidence>
<dbReference type="HAMAP" id="MF_00528">
    <property type="entry name" value="Maf"/>
    <property type="match status" value="1"/>
</dbReference>
<evidence type="ECO:0000256" key="2">
    <source>
        <dbReference type="ARBA" id="ARBA00022801"/>
    </source>
</evidence>
<dbReference type="RefSeq" id="WP_310799908.1">
    <property type="nucleotide sequence ID" value="NZ_CP123872.1"/>
</dbReference>